<organism evidence="4">
    <name type="scientific">marine metagenome</name>
    <dbReference type="NCBI Taxonomy" id="408172"/>
    <lineage>
        <taxon>unclassified sequences</taxon>
        <taxon>metagenomes</taxon>
        <taxon>ecological metagenomes</taxon>
    </lineage>
</organism>
<dbReference type="Pfam" id="PF01970">
    <property type="entry name" value="TctA"/>
    <property type="match status" value="1"/>
</dbReference>
<dbReference type="InterPro" id="IPR002823">
    <property type="entry name" value="DUF112_TM"/>
</dbReference>
<gene>
    <name evidence="3" type="ORF">METZ01_LOCUS199991</name>
    <name evidence="4" type="ORF">METZ01_LOCUS482291</name>
</gene>
<dbReference type="PANTHER" id="PTHR35342:SF1">
    <property type="entry name" value="BLR4373 PROTEIN"/>
    <property type="match status" value="1"/>
</dbReference>
<evidence type="ECO:0000259" key="2">
    <source>
        <dbReference type="Pfam" id="PF01970"/>
    </source>
</evidence>
<accession>A0A383CAN6</accession>
<keyword evidence="1" id="KW-0812">Transmembrane</keyword>
<protein>
    <recommendedName>
        <fullName evidence="2">DUF112 domain-containing protein</fullName>
    </recommendedName>
</protein>
<dbReference type="EMBL" id="UINC01207380">
    <property type="protein sequence ID" value="SVE29437.1"/>
    <property type="molecule type" value="Genomic_DNA"/>
</dbReference>
<sequence>MEFLDYFSNVFTVYHLALLIGGTFAGIILGALPGLSPTMSVALLIPFTFHMKPESGLILLGAMYTATV</sequence>
<feature type="domain" description="DUF112" evidence="2">
    <location>
        <begin position="16"/>
        <end position="66"/>
    </location>
</feature>
<dbReference type="EMBL" id="UINC01043299">
    <property type="protein sequence ID" value="SVB47137.1"/>
    <property type="molecule type" value="Genomic_DNA"/>
</dbReference>
<evidence type="ECO:0000256" key="1">
    <source>
        <dbReference type="SAM" id="Phobius"/>
    </source>
</evidence>
<evidence type="ECO:0000313" key="4">
    <source>
        <dbReference type="EMBL" id="SVE29437.1"/>
    </source>
</evidence>
<reference evidence="4" key="1">
    <citation type="submission" date="2018-05" db="EMBL/GenBank/DDBJ databases">
        <authorList>
            <person name="Lanie J.A."/>
            <person name="Ng W.-L."/>
            <person name="Kazmierczak K.M."/>
            <person name="Andrzejewski T.M."/>
            <person name="Davidsen T.M."/>
            <person name="Wayne K.J."/>
            <person name="Tettelin H."/>
            <person name="Glass J.I."/>
            <person name="Rusch D."/>
            <person name="Podicherti R."/>
            <person name="Tsui H.-C.T."/>
            <person name="Winkler M.E."/>
        </authorList>
    </citation>
    <scope>NUCLEOTIDE SEQUENCE</scope>
</reference>
<keyword evidence="1" id="KW-1133">Transmembrane helix</keyword>
<evidence type="ECO:0000313" key="3">
    <source>
        <dbReference type="EMBL" id="SVB47137.1"/>
    </source>
</evidence>
<name>A0A383CAN6_9ZZZZ</name>
<keyword evidence="1" id="KW-0472">Membrane</keyword>
<dbReference type="AlphaFoldDB" id="A0A383CAN6"/>
<feature type="non-terminal residue" evidence="4">
    <location>
        <position position="68"/>
    </location>
</feature>
<feature type="transmembrane region" description="Helical" evidence="1">
    <location>
        <begin position="12"/>
        <end position="32"/>
    </location>
</feature>
<dbReference type="PANTHER" id="PTHR35342">
    <property type="entry name" value="TRICARBOXYLIC TRANSPORT PROTEIN"/>
    <property type="match status" value="1"/>
</dbReference>
<proteinExistence type="predicted"/>